<accession>A0ACB9EV88</accession>
<reference evidence="1 2" key="2">
    <citation type="journal article" date="2022" name="Mol. Ecol. Resour.">
        <title>The genomes of chicory, endive, great burdock and yacon provide insights into Asteraceae paleo-polyploidization history and plant inulin production.</title>
        <authorList>
            <person name="Fan W."/>
            <person name="Wang S."/>
            <person name="Wang H."/>
            <person name="Wang A."/>
            <person name="Jiang F."/>
            <person name="Liu H."/>
            <person name="Zhao H."/>
            <person name="Xu D."/>
            <person name="Zhang Y."/>
        </authorList>
    </citation>
    <scope>NUCLEOTIDE SEQUENCE [LARGE SCALE GENOMIC DNA]</scope>
    <source>
        <strain evidence="2">cv. Yunnan</strain>
        <tissue evidence="1">Leaves</tissue>
    </source>
</reference>
<gene>
    <name evidence="1" type="ORF">L1987_53381</name>
</gene>
<proteinExistence type="predicted"/>
<dbReference type="Proteomes" id="UP001056120">
    <property type="component" value="Linkage Group LG17"/>
</dbReference>
<name>A0ACB9EV88_9ASTR</name>
<comment type="caution">
    <text evidence="1">The sequence shown here is derived from an EMBL/GenBank/DDBJ whole genome shotgun (WGS) entry which is preliminary data.</text>
</comment>
<organism evidence="1 2">
    <name type="scientific">Smallanthus sonchifolius</name>
    <dbReference type="NCBI Taxonomy" id="185202"/>
    <lineage>
        <taxon>Eukaryota</taxon>
        <taxon>Viridiplantae</taxon>
        <taxon>Streptophyta</taxon>
        <taxon>Embryophyta</taxon>
        <taxon>Tracheophyta</taxon>
        <taxon>Spermatophyta</taxon>
        <taxon>Magnoliopsida</taxon>
        <taxon>eudicotyledons</taxon>
        <taxon>Gunneridae</taxon>
        <taxon>Pentapetalae</taxon>
        <taxon>asterids</taxon>
        <taxon>campanulids</taxon>
        <taxon>Asterales</taxon>
        <taxon>Asteraceae</taxon>
        <taxon>Asteroideae</taxon>
        <taxon>Heliantheae alliance</taxon>
        <taxon>Millerieae</taxon>
        <taxon>Smallanthus</taxon>
    </lineage>
</organism>
<evidence type="ECO:0000313" key="1">
    <source>
        <dbReference type="EMBL" id="KAI3762939.1"/>
    </source>
</evidence>
<keyword evidence="2" id="KW-1185">Reference proteome</keyword>
<sequence length="82" mass="9497">MIKRKQKTTHKAITIHSSAPPQAGFSNGAFAHDHKIPQKFIHLHPLFSLAEFLLHFFLPFFGFFRRQQSIQSAIRVTKAFCF</sequence>
<dbReference type="EMBL" id="CM042034">
    <property type="protein sequence ID" value="KAI3762939.1"/>
    <property type="molecule type" value="Genomic_DNA"/>
</dbReference>
<protein>
    <submittedName>
        <fullName evidence="1">Uncharacterized protein</fullName>
    </submittedName>
</protein>
<reference evidence="2" key="1">
    <citation type="journal article" date="2022" name="Mol. Ecol. Resour.">
        <title>The genomes of chicory, endive, great burdock and yacon provide insights into Asteraceae palaeo-polyploidization history and plant inulin production.</title>
        <authorList>
            <person name="Fan W."/>
            <person name="Wang S."/>
            <person name="Wang H."/>
            <person name="Wang A."/>
            <person name="Jiang F."/>
            <person name="Liu H."/>
            <person name="Zhao H."/>
            <person name="Xu D."/>
            <person name="Zhang Y."/>
        </authorList>
    </citation>
    <scope>NUCLEOTIDE SEQUENCE [LARGE SCALE GENOMIC DNA]</scope>
    <source>
        <strain evidence="2">cv. Yunnan</strain>
    </source>
</reference>
<evidence type="ECO:0000313" key="2">
    <source>
        <dbReference type="Proteomes" id="UP001056120"/>
    </source>
</evidence>